<dbReference type="EMBL" id="BGPR01000899">
    <property type="protein sequence ID" value="GBM39489.1"/>
    <property type="molecule type" value="Genomic_DNA"/>
</dbReference>
<keyword evidence="2" id="KW-1185">Reference proteome</keyword>
<evidence type="ECO:0000313" key="2">
    <source>
        <dbReference type="Proteomes" id="UP000499080"/>
    </source>
</evidence>
<protein>
    <submittedName>
        <fullName evidence="1">Uncharacterized protein</fullName>
    </submittedName>
</protein>
<accession>A0A4Y2FGP1</accession>
<sequence length="155" mass="17878">MASEIDSDKNFESIPRHQVHRRKRQFDYENQDEPIIDAQEKYKIDSFYHLIDAAINSLEQRFSQLQHHNSCFCSLYHIYELKVISSSVILANFKDLEILLTDGESSDISSLELCDEISVVCSLSEKDLSPLEVLKLITKMNFAPKLSIALRILLT</sequence>
<name>A0A4Y2FGP1_ARAVE</name>
<evidence type="ECO:0000313" key="1">
    <source>
        <dbReference type="EMBL" id="GBM39489.1"/>
    </source>
</evidence>
<dbReference type="OrthoDB" id="6437574at2759"/>
<organism evidence="1 2">
    <name type="scientific">Araneus ventricosus</name>
    <name type="common">Orbweaver spider</name>
    <name type="synonym">Epeira ventricosa</name>
    <dbReference type="NCBI Taxonomy" id="182803"/>
    <lineage>
        <taxon>Eukaryota</taxon>
        <taxon>Metazoa</taxon>
        <taxon>Ecdysozoa</taxon>
        <taxon>Arthropoda</taxon>
        <taxon>Chelicerata</taxon>
        <taxon>Arachnida</taxon>
        <taxon>Araneae</taxon>
        <taxon>Araneomorphae</taxon>
        <taxon>Entelegynae</taxon>
        <taxon>Araneoidea</taxon>
        <taxon>Araneidae</taxon>
        <taxon>Araneus</taxon>
    </lineage>
</organism>
<comment type="caution">
    <text evidence="1">The sequence shown here is derived from an EMBL/GenBank/DDBJ whole genome shotgun (WGS) entry which is preliminary data.</text>
</comment>
<reference evidence="1 2" key="1">
    <citation type="journal article" date="2019" name="Sci. Rep.">
        <title>Orb-weaving spider Araneus ventricosus genome elucidates the spidroin gene catalogue.</title>
        <authorList>
            <person name="Kono N."/>
            <person name="Nakamura H."/>
            <person name="Ohtoshi R."/>
            <person name="Moran D.A.P."/>
            <person name="Shinohara A."/>
            <person name="Yoshida Y."/>
            <person name="Fujiwara M."/>
            <person name="Mori M."/>
            <person name="Tomita M."/>
            <person name="Arakawa K."/>
        </authorList>
    </citation>
    <scope>NUCLEOTIDE SEQUENCE [LARGE SCALE GENOMIC DNA]</scope>
</reference>
<dbReference type="AlphaFoldDB" id="A0A4Y2FGP1"/>
<gene>
    <name evidence="1" type="ORF">AVEN_104221_1</name>
</gene>
<proteinExistence type="predicted"/>
<dbReference type="Proteomes" id="UP000499080">
    <property type="component" value="Unassembled WGS sequence"/>
</dbReference>